<feature type="non-terminal residue" evidence="2">
    <location>
        <position position="1"/>
    </location>
</feature>
<accession>A0A3P6S3J5</accession>
<gene>
    <name evidence="2" type="ORF">CGOC_LOCUS6228</name>
</gene>
<evidence type="ECO:0000313" key="3">
    <source>
        <dbReference type="Proteomes" id="UP000271889"/>
    </source>
</evidence>
<sequence>DTSRRCYVRQARTKGVYGDCRWEYVPLNKKGSDGKDLYALHINPLEGKDSGTLGDWAENASVNATPPWREPFCREYYTHTTMLVINKPVKVLTCVEMFKDFELLQEANIPGLDASSAKSMTGMFKGTPSLKKLCIKSTFRIAEDAGLDEAGTRAGTHWARKANREDGAEVDQDKQVFESVRALADFHNEKTKRSSDVNTESYLRITPKLVVTFDKGADDVRGTMDPQQFSYGEEKALTKNAYQRDGHAFVGWEDVAGNSYADEELFKNTYPDEDKSIVLTTQWEAHNSSTISDVSGPGTEKVSDKVCEGEGGNQLEGEQCHQDGLVSELTKLQGSTLLANHEPVLSDPAISTLEGPAGRAEQLEPVVSEEPELQNIGLGEPNRGDLPDVPVQATKPEQPVDQATQSE</sequence>
<feature type="region of interest" description="Disordered" evidence="1">
    <location>
        <begin position="289"/>
        <end position="318"/>
    </location>
</feature>
<proteinExistence type="predicted"/>
<feature type="non-terminal residue" evidence="2">
    <location>
        <position position="407"/>
    </location>
</feature>
<keyword evidence="3" id="KW-1185">Reference proteome</keyword>
<name>A0A3P6S3J5_CYLGO</name>
<protein>
    <submittedName>
        <fullName evidence="2">Uncharacterized protein</fullName>
    </submittedName>
</protein>
<dbReference type="AlphaFoldDB" id="A0A3P6S3J5"/>
<dbReference type="EMBL" id="UYRV01019926">
    <property type="protein sequence ID" value="VDK66749.1"/>
    <property type="molecule type" value="Genomic_DNA"/>
</dbReference>
<reference evidence="2 3" key="1">
    <citation type="submission" date="2018-11" db="EMBL/GenBank/DDBJ databases">
        <authorList>
            <consortium name="Pathogen Informatics"/>
        </authorList>
    </citation>
    <scope>NUCLEOTIDE SEQUENCE [LARGE SCALE GENOMIC DNA]</scope>
</reference>
<organism evidence="2 3">
    <name type="scientific">Cylicostephanus goldi</name>
    <name type="common">Nematode worm</name>
    <dbReference type="NCBI Taxonomy" id="71465"/>
    <lineage>
        <taxon>Eukaryota</taxon>
        <taxon>Metazoa</taxon>
        <taxon>Ecdysozoa</taxon>
        <taxon>Nematoda</taxon>
        <taxon>Chromadorea</taxon>
        <taxon>Rhabditida</taxon>
        <taxon>Rhabditina</taxon>
        <taxon>Rhabditomorpha</taxon>
        <taxon>Strongyloidea</taxon>
        <taxon>Strongylidae</taxon>
        <taxon>Cylicostephanus</taxon>
    </lineage>
</organism>
<evidence type="ECO:0000313" key="2">
    <source>
        <dbReference type="EMBL" id="VDK66749.1"/>
    </source>
</evidence>
<feature type="region of interest" description="Disordered" evidence="1">
    <location>
        <begin position="356"/>
        <end position="407"/>
    </location>
</feature>
<dbReference type="Proteomes" id="UP000271889">
    <property type="component" value="Unassembled WGS sequence"/>
</dbReference>
<evidence type="ECO:0000256" key="1">
    <source>
        <dbReference type="SAM" id="MobiDB-lite"/>
    </source>
</evidence>